<reference evidence="2" key="3">
    <citation type="submission" date="2016-03" db="UniProtKB">
        <authorList>
            <consortium name="EnsemblProtists"/>
        </authorList>
    </citation>
    <scope>IDENTIFICATION</scope>
</reference>
<dbReference type="GeneID" id="17288254"/>
<gene>
    <name evidence="1" type="ORF">GUITHDRAFT_122271</name>
</gene>
<dbReference type="Proteomes" id="UP000011087">
    <property type="component" value="Unassembled WGS sequence"/>
</dbReference>
<protein>
    <submittedName>
        <fullName evidence="1 2">Uncharacterized protein</fullName>
    </submittedName>
</protein>
<dbReference type="HOGENOM" id="CLU_1589556_0_0_1"/>
<dbReference type="PaxDb" id="55529-EKX31531"/>
<evidence type="ECO:0000313" key="3">
    <source>
        <dbReference type="Proteomes" id="UP000011087"/>
    </source>
</evidence>
<dbReference type="EMBL" id="JH993266">
    <property type="protein sequence ID" value="EKX31531.1"/>
    <property type="molecule type" value="Genomic_DNA"/>
</dbReference>
<dbReference type="AlphaFoldDB" id="L1I5L4"/>
<dbReference type="KEGG" id="gtt:GUITHDRAFT_122271"/>
<evidence type="ECO:0000313" key="1">
    <source>
        <dbReference type="EMBL" id="EKX31531.1"/>
    </source>
</evidence>
<sequence>MQLAASQQGLVPTLFGVPSCWQKDVHFSFDAAHKFAKGEVVLIHVYNTRSQLTGERKKNEYDKPHPKDHPQAEHVSLTLEFARISQVNQEKQSYDLITTPEAIMHAMILAHGRLYLTPEEVKVPARDTVILMSCCRAGDGGKSSPSQKGHLVAASCKMMMLRSQWLSN</sequence>
<reference evidence="1 3" key="1">
    <citation type="journal article" date="2012" name="Nature">
        <title>Algal genomes reveal evolutionary mosaicism and the fate of nucleomorphs.</title>
        <authorList>
            <consortium name="DOE Joint Genome Institute"/>
            <person name="Curtis B.A."/>
            <person name="Tanifuji G."/>
            <person name="Burki F."/>
            <person name="Gruber A."/>
            <person name="Irimia M."/>
            <person name="Maruyama S."/>
            <person name="Arias M.C."/>
            <person name="Ball S.G."/>
            <person name="Gile G.H."/>
            <person name="Hirakawa Y."/>
            <person name="Hopkins J.F."/>
            <person name="Kuo A."/>
            <person name="Rensing S.A."/>
            <person name="Schmutz J."/>
            <person name="Symeonidi A."/>
            <person name="Elias M."/>
            <person name="Eveleigh R.J."/>
            <person name="Herman E.K."/>
            <person name="Klute M.J."/>
            <person name="Nakayama T."/>
            <person name="Obornik M."/>
            <person name="Reyes-Prieto A."/>
            <person name="Armbrust E.V."/>
            <person name="Aves S.J."/>
            <person name="Beiko R.G."/>
            <person name="Coutinho P."/>
            <person name="Dacks J.B."/>
            <person name="Durnford D.G."/>
            <person name="Fast N.M."/>
            <person name="Green B.R."/>
            <person name="Grisdale C.J."/>
            <person name="Hempel F."/>
            <person name="Henrissat B."/>
            <person name="Hoppner M.P."/>
            <person name="Ishida K."/>
            <person name="Kim E."/>
            <person name="Koreny L."/>
            <person name="Kroth P.G."/>
            <person name="Liu Y."/>
            <person name="Malik S.B."/>
            <person name="Maier U.G."/>
            <person name="McRose D."/>
            <person name="Mock T."/>
            <person name="Neilson J.A."/>
            <person name="Onodera N.T."/>
            <person name="Poole A.M."/>
            <person name="Pritham E.J."/>
            <person name="Richards T.A."/>
            <person name="Rocap G."/>
            <person name="Roy S.W."/>
            <person name="Sarai C."/>
            <person name="Schaack S."/>
            <person name="Shirato S."/>
            <person name="Slamovits C.H."/>
            <person name="Spencer D.F."/>
            <person name="Suzuki S."/>
            <person name="Worden A.Z."/>
            <person name="Zauner S."/>
            <person name="Barry K."/>
            <person name="Bell C."/>
            <person name="Bharti A.K."/>
            <person name="Crow J.A."/>
            <person name="Grimwood J."/>
            <person name="Kramer R."/>
            <person name="Lindquist E."/>
            <person name="Lucas S."/>
            <person name="Salamov A."/>
            <person name="McFadden G.I."/>
            <person name="Lane C.E."/>
            <person name="Keeling P.J."/>
            <person name="Gray M.W."/>
            <person name="Grigoriev I.V."/>
            <person name="Archibald J.M."/>
        </authorList>
    </citation>
    <scope>NUCLEOTIDE SEQUENCE</scope>
    <source>
        <strain evidence="1 3">CCMP2712</strain>
    </source>
</reference>
<evidence type="ECO:0000313" key="2">
    <source>
        <dbReference type="EnsemblProtists" id="EKX31531"/>
    </source>
</evidence>
<organism evidence="1">
    <name type="scientific">Guillardia theta (strain CCMP2712)</name>
    <name type="common">Cryptophyte</name>
    <dbReference type="NCBI Taxonomy" id="905079"/>
    <lineage>
        <taxon>Eukaryota</taxon>
        <taxon>Cryptophyceae</taxon>
        <taxon>Pyrenomonadales</taxon>
        <taxon>Geminigeraceae</taxon>
        <taxon>Guillardia</taxon>
    </lineage>
</organism>
<proteinExistence type="predicted"/>
<accession>L1I5L4</accession>
<dbReference type="EnsemblProtists" id="EKX31531">
    <property type="protein sequence ID" value="EKX31531"/>
    <property type="gene ID" value="GUITHDRAFT_122271"/>
</dbReference>
<dbReference type="RefSeq" id="XP_005818511.1">
    <property type="nucleotide sequence ID" value="XM_005818454.1"/>
</dbReference>
<name>L1I5L4_GUITC</name>
<reference evidence="3" key="2">
    <citation type="submission" date="2012-11" db="EMBL/GenBank/DDBJ databases">
        <authorList>
            <person name="Kuo A."/>
            <person name="Curtis B.A."/>
            <person name="Tanifuji G."/>
            <person name="Burki F."/>
            <person name="Gruber A."/>
            <person name="Irimia M."/>
            <person name="Maruyama S."/>
            <person name="Arias M.C."/>
            <person name="Ball S.G."/>
            <person name="Gile G.H."/>
            <person name="Hirakawa Y."/>
            <person name="Hopkins J.F."/>
            <person name="Rensing S.A."/>
            <person name="Schmutz J."/>
            <person name="Symeonidi A."/>
            <person name="Elias M."/>
            <person name="Eveleigh R.J."/>
            <person name="Herman E.K."/>
            <person name="Klute M.J."/>
            <person name="Nakayama T."/>
            <person name="Obornik M."/>
            <person name="Reyes-Prieto A."/>
            <person name="Armbrust E.V."/>
            <person name="Aves S.J."/>
            <person name="Beiko R.G."/>
            <person name="Coutinho P."/>
            <person name="Dacks J.B."/>
            <person name="Durnford D.G."/>
            <person name="Fast N.M."/>
            <person name="Green B.R."/>
            <person name="Grisdale C."/>
            <person name="Hempe F."/>
            <person name="Henrissat B."/>
            <person name="Hoppner M.P."/>
            <person name="Ishida K.-I."/>
            <person name="Kim E."/>
            <person name="Koreny L."/>
            <person name="Kroth P.G."/>
            <person name="Liu Y."/>
            <person name="Malik S.-B."/>
            <person name="Maier U.G."/>
            <person name="McRose D."/>
            <person name="Mock T."/>
            <person name="Neilson J.A."/>
            <person name="Onodera N.T."/>
            <person name="Poole A.M."/>
            <person name="Pritham E.J."/>
            <person name="Richards T.A."/>
            <person name="Rocap G."/>
            <person name="Roy S.W."/>
            <person name="Sarai C."/>
            <person name="Schaack S."/>
            <person name="Shirato S."/>
            <person name="Slamovits C.H."/>
            <person name="Spencer D.F."/>
            <person name="Suzuki S."/>
            <person name="Worden A.Z."/>
            <person name="Zauner S."/>
            <person name="Barry K."/>
            <person name="Bell C."/>
            <person name="Bharti A.K."/>
            <person name="Crow J.A."/>
            <person name="Grimwood J."/>
            <person name="Kramer R."/>
            <person name="Lindquist E."/>
            <person name="Lucas S."/>
            <person name="Salamov A."/>
            <person name="McFadden G.I."/>
            <person name="Lane C.E."/>
            <person name="Keeling P.J."/>
            <person name="Gray M.W."/>
            <person name="Grigoriev I.V."/>
            <person name="Archibald J.M."/>
        </authorList>
    </citation>
    <scope>NUCLEOTIDE SEQUENCE</scope>
    <source>
        <strain evidence="3">CCMP2712</strain>
    </source>
</reference>
<keyword evidence="3" id="KW-1185">Reference proteome</keyword>